<dbReference type="EMBL" id="CP138592">
    <property type="protein sequence ID" value="WPH04649.1"/>
    <property type="molecule type" value="Genomic_DNA"/>
</dbReference>
<gene>
    <name evidence="5" type="ORF">R9X50_00754200</name>
</gene>
<reference evidence="5 6" key="1">
    <citation type="submission" date="2023-11" db="EMBL/GenBank/DDBJ databases">
        <title>An acidophilic fungus is an integral part of prey digestion in a carnivorous sundew plant.</title>
        <authorList>
            <person name="Tsai I.J."/>
        </authorList>
    </citation>
    <scope>NUCLEOTIDE SEQUENCE [LARGE SCALE GENOMIC DNA]</scope>
    <source>
        <strain evidence="5">169a</strain>
    </source>
</reference>
<sequence length="1174" mass="128574">MATAAEDDDEDLKLVGASASLLADLEQAIPRLLFRPLKSAIGGNGRVHSQANRRDVQCVTSLIEPFQGDPQLLDAKLKQILPPIVEALLEYLALGPRKPSNNNINLETAICTILYTLCKVRGNKVIVGFFSNEPRHLELILQATERTLDSKRDEPIEWQVPYVLLLWLSHLLLTPFDLATISTDSSGPVHVAGLAGAETFPLLTKRALRVALHYLPIATKAQDAAAAMLVRLAIRPDMQKLRLAHSLVEMALSIVSKPEDGQTTIYQRLGSLRFLAGIAASADLAHLVPKIYQACESISGDETAVTTNTNAVSKKVMVKIFRNIAIVSLRSASNSGPLLGFVEMILEDVIDYLLRSLGDRDTPVRYAAAKATSLIILELGAEMGHEVIQAVLDAFKEDIPRHGGALDFKTADPLKWHGLTLALSHTLFKRTASPKQLPNIVDALFAALQFQQRTATGSFVGANVRDAANFGIWSLARRYTSDELLAVENSSLSTFSTSTKKVSVIQSLGIQLILSACLDPEGNIRRGSSAALQELVGRHPNQVYEGISLVQIVDYQAVGLRKRAIIDVANRTAALCPMYWHSLVEALFGWRGLDSADVVSREAVSTSIAQLTNGCPAEDSLEVIKRVLKLFEGCSSSDPEKLHGLTMTAACIIEEALKESGAISGNNSLQIQVHSCLGQFWTILKVLQDPVRESNARTIRSELTSATVRFICALARFQNEATKDKDEVETPSELIDSVIESLLVRHEETVLSNTAPLAQALFSLERKSGAKLMCIDATNLCRKVSSDAHKSTLHGAGRAIALASLAMKYDDGTSDRIAFDIMRTLAGLISSVNVDWRVIALRALQITTETITGGQYDKEIIHHICADASRGMADYTIDERGDIGSLVRLQAIACTTAIFEKEHANLKLDAMSFRSDTLLSSQDKLTLQSDIIRLSFDKLDRVRMQAAQCRRRFLDPDNNNSLTEVSSPAYFTHALRPLLDESTNPAIHSAILEGTISSAGTSAETLLQASRTALFTTVKTINPDPLAHLLTEYTQILKTTILKTNNTQPALALLAFLLDMHIPQRLAETSSTFKWRNLLSTVQKSHHKSNDIPKILAAVHVYLGLAEIEVIREEVLKKLVGMLKTNPYPSIRASVAEALLLITKEPMLKNLDWTKPALKQRDLVDTLQAKYVTV</sequence>
<keyword evidence="6" id="KW-1185">Reference proteome</keyword>
<protein>
    <recommendedName>
        <fullName evidence="7">Tubulin-specific chaperone D C-terminal domain-containing protein</fullName>
    </recommendedName>
</protein>
<dbReference type="PANTHER" id="PTHR12658">
    <property type="entry name" value="BETA-TUBULIN COFACTOR D"/>
    <property type="match status" value="1"/>
</dbReference>
<dbReference type="InterPro" id="IPR021133">
    <property type="entry name" value="HEAT_type_2"/>
</dbReference>
<accession>A0AAQ3RAU2</accession>
<evidence type="ECO:0000313" key="6">
    <source>
        <dbReference type="Proteomes" id="UP001303373"/>
    </source>
</evidence>
<feature type="domain" description="Tubulin-folding cofactor D ARM repeats" evidence="4">
    <location>
        <begin position="343"/>
        <end position="541"/>
    </location>
</feature>
<dbReference type="GO" id="GO:0000226">
    <property type="term" value="P:microtubule cytoskeleton organization"/>
    <property type="evidence" value="ECO:0007669"/>
    <property type="project" value="TreeGrafter"/>
</dbReference>
<dbReference type="Pfam" id="PF23579">
    <property type="entry name" value="ARM_TBCD"/>
    <property type="match status" value="1"/>
</dbReference>
<dbReference type="AlphaFoldDB" id="A0AAQ3RAU2"/>
<dbReference type="InterPro" id="IPR033162">
    <property type="entry name" value="TBCD"/>
</dbReference>
<evidence type="ECO:0000259" key="3">
    <source>
        <dbReference type="Pfam" id="PF12612"/>
    </source>
</evidence>
<dbReference type="Pfam" id="PF12612">
    <property type="entry name" value="TFCD_C"/>
    <property type="match status" value="1"/>
</dbReference>
<dbReference type="PROSITE" id="PS50077">
    <property type="entry name" value="HEAT_REPEAT"/>
    <property type="match status" value="1"/>
</dbReference>
<evidence type="ECO:0000313" key="5">
    <source>
        <dbReference type="EMBL" id="WPH04649.1"/>
    </source>
</evidence>
<dbReference type="InterPro" id="IPR011989">
    <property type="entry name" value="ARM-like"/>
</dbReference>
<dbReference type="InterPro" id="IPR016024">
    <property type="entry name" value="ARM-type_fold"/>
</dbReference>
<dbReference type="GO" id="GO:0007021">
    <property type="term" value="P:tubulin complex assembly"/>
    <property type="evidence" value="ECO:0007669"/>
    <property type="project" value="InterPro"/>
</dbReference>
<dbReference type="PANTHER" id="PTHR12658:SF0">
    <property type="entry name" value="TUBULIN-SPECIFIC CHAPERONE D"/>
    <property type="match status" value="1"/>
</dbReference>
<name>A0AAQ3RAU2_9PEZI</name>
<evidence type="ECO:0000259" key="4">
    <source>
        <dbReference type="Pfam" id="PF25767"/>
    </source>
</evidence>
<evidence type="ECO:0000256" key="1">
    <source>
        <dbReference type="ARBA" id="ARBA00023186"/>
    </source>
</evidence>
<evidence type="ECO:0000256" key="2">
    <source>
        <dbReference type="PROSITE-ProRule" id="PRU00103"/>
    </source>
</evidence>
<dbReference type="GO" id="GO:0007023">
    <property type="term" value="P:post-chaperonin tubulin folding pathway"/>
    <property type="evidence" value="ECO:0007669"/>
    <property type="project" value="InterPro"/>
</dbReference>
<keyword evidence="1" id="KW-0143">Chaperone</keyword>
<dbReference type="InterPro" id="IPR022577">
    <property type="entry name" value="TBCD_C"/>
</dbReference>
<dbReference type="Pfam" id="PF25767">
    <property type="entry name" value="ARM_TBCD_2nd"/>
    <property type="match status" value="1"/>
</dbReference>
<dbReference type="GO" id="GO:0005096">
    <property type="term" value="F:GTPase activator activity"/>
    <property type="evidence" value="ECO:0007669"/>
    <property type="project" value="InterPro"/>
</dbReference>
<dbReference type="Proteomes" id="UP001303373">
    <property type="component" value="Chromosome 13"/>
</dbReference>
<feature type="repeat" description="HEAT" evidence="2">
    <location>
        <begin position="349"/>
        <end position="386"/>
    </location>
</feature>
<organism evidence="5 6">
    <name type="scientific">Acrodontium crateriforme</name>
    <dbReference type="NCBI Taxonomy" id="150365"/>
    <lineage>
        <taxon>Eukaryota</taxon>
        <taxon>Fungi</taxon>
        <taxon>Dikarya</taxon>
        <taxon>Ascomycota</taxon>
        <taxon>Pezizomycotina</taxon>
        <taxon>Dothideomycetes</taxon>
        <taxon>Dothideomycetidae</taxon>
        <taxon>Mycosphaerellales</taxon>
        <taxon>Teratosphaeriaceae</taxon>
        <taxon>Acrodontium</taxon>
    </lineage>
</organism>
<dbReference type="InterPro" id="IPR058033">
    <property type="entry name" value="ARM_TBCD_2nd"/>
</dbReference>
<dbReference type="Gene3D" id="1.25.10.10">
    <property type="entry name" value="Leucine-rich Repeat Variant"/>
    <property type="match status" value="1"/>
</dbReference>
<evidence type="ECO:0008006" key="7">
    <source>
        <dbReference type="Google" id="ProtNLM"/>
    </source>
</evidence>
<dbReference type="GO" id="GO:0048487">
    <property type="term" value="F:beta-tubulin binding"/>
    <property type="evidence" value="ECO:0007669"/>
    <property type="project" value="InterPro"/>
</dbReference>
<dbReference type="SUPFAM" id="SSF48371">
    <property type="entry name" value="ARM repeat"/>
    <property type="match status" value="3"/>
</dbReference>
<proteinExistence type="predicted"/>
<feature type="domain" description="Tubulin-folding cofactor D C-terminal" evidence="3">
    <location>
        <begin position="929"/>
        <end position="1094"/>
    </location>
</feature>